<evidence type="ECO:0000313" key="3">
    <source>
        <dbReference type="Proteomes" id="UP001165121"/>
    </source>
</evidence>
<sequence length="106" mass="12396">MLIDFSHTSRRCYPLGKDEWERLAMSYNSTRQRGAPERDFESLRRKLKVLYSMRKPTGVQEMPPHIKKAKDVKLAIDAKANVVLMDDEVDDDQPDFCFEVDPDDTF</sequence>
<accession>A0A9W6TTF2</accession>
<keyword evidence="3" id="KW-1185">Reference proteome</keyword>
<dbReference type="Pfam" id="PF20681">
    <property type="entry name" value="DUF6818"/>
    <property type="match status" value="1"/>
</dbReference>
<evidence type="ECO:0000313" key="2">
    <source>
        <dbReference type="EMBL" id="GMF19474.1"/>
    </source>
</evidence>
<dbReference type="Proteomes" id="UP001165121">
    <property type="component" value="Unassembled WGS sequence"/>
</dbReference>
<dbReference type="PANTHER" id="PTHR34409">
    <property type="entry name" value="SET DOMAIN-CONTAINING PROTEIN"/>
    <property type="match status" value="1"/>
</dbReference>
<evidence type="ECO:0000259" key="1">
    <source>
        <dbReference type="Pfam" id="PF20681"/>
    </source>
</evidence>
<reference evidence="2" key="1">
    <citation type="submission" date="2023-04" db="EMBL/GenBank/DDBJ databases">
        <title>Phytophthora fragariaefolia NBRC 109709.</title>
        <authorList>
            <person name="Ichikawa N."/>
            <person name="Sato H."/>
            <person name="Tonouchi N."/>
        </authorList>
    </citation>
    <scope>NUCLEOTIDE SEQUENCE</scope>
    <source>
        <strain evidence="2">NBRC 109709</strain>
    </source>
</reference>
<feature type="domain" description="DUF6818" evidence="1">
    <location>
        <begin position="14"/>
        <end position="93"/>
    </location>
</feature>
<dbReference type="AlphaFoldDB" id="A0A9W6TTF2"/>
<gene>
    <name evidence="2" type="ORF">Pfra01_000204400</name>
</gene>
<protein>
    <submittedName>
        <fullName evidence="2">Unnamed protein product</fullName>
    </submittedName>
</protein>
<name>A0A9W6TTF2_9STRA</name>
<proteinExistence type="predicted"/>
<comment type="caution">
    <text evidence="2">The sequence shown here is derived from an EMBL/GenBank/DDBJ whole genome shotgun (WGS) entry which is preliminary data.</text>
</comment>
<dbReference type="PANTHER" id="PTHR34409:SF1">
    <property type="entry name" value="MYB-LIKE DOMAIN-CONTAINING PROTEIN"/>
    <property type="match status" value="1"/>
</dbReference>
<organism evidence="2 3">
    <name type="scientific">Phytophthora fragariaefolia</name>
    <dbReference type="NCBI Taxonomy" id="1490495"/>
    <lineage>
        <taxon>Eukaryota</taxon>
        <taxon>Sar</taxon>
        <taxon>Stramenopiles</taxon>
        <taxon>Oomycota</taxon>
        <taxon>Peronosporomycetes</taxon>
        <taxon>Peronosporales</taxon>
        <taxon>Peronosporaceae</taxon>
        <taxon>Phytophthora</taxon>
    </lineage>
</organism>
<dbReference type="InterPro" id="IPR049203">
    <property type="entry name" value="DUF6818"/>
</dbReference>
<dbReference type="OrthoDB" id="127849at2759"/>
<dbReference type="EMBL" id="BSXT01000161">
    <property type="protein sequence ID" value="GMF19474.1"/>
    <property type="molecule type" value="Genomic_DNA"/>
</dbReference>